<dbReference type="AlphaFoldDB" id="A0A2S2CV27"/>
<dbReference type="InterPro" id="IPR012451">
    <property type="entry name" value="DUF1656"/>
</dbReference>
<gene>
    <name evidence="6" type="ORF">DEW08_19810</name>
</gene>
<evidence type="ECO:0000313" key="6">
    <source>
        <dbReference type="EMBL" id="AWK88338.1"/>
    </source>
</evidence>
<dbReference type="Pfam" id="PF07869">
    <property type="entry name" value="DUF1656"/>
    <property type="match status" value="1"/>
</dbReference>
<evidence type="ECO:0000256" key="1">
    <source>
        <dbReference type="ARBA" id="ARBA00022475"/>
    </source>
</evidence>
<dbReference type="Proteomes" id="UP000245629">
    <property type="component" value="Chromosome 3"/>
</dbReference>
<keyword evidence="3 5" id="KW-1133">Transmembrane helix</keyword>
<feature type="transmembrane region" description="Helical" evidence="5">
    <location>
        <begin position="45"/>
        <end position="62"/>
    </location>
</feature>
<reference evidence="7" key="1">
    <citation type="submission" date="2018-05" db="EMBL/GenBank/DDBJ databases">
        <title>Azospirillum thermophila sp. nov., a novel isolated from hot spring.</title>
        <authorList>
            <person name="Zhao Z."/>
        </authorList>
    </citation>
    <scope>NUCLEOTIDE SEQUENCE [LARGE SCALE GENOMIC DNA]</scope>
    <source>
        <strain evidence="7">CFH 70021</strain>
    </source>
</reference>
<evidence type="ECO:0000256" key="2">
    <source>
        <dbReference type="ARBA" id="ARBA00022692"/>
    </source>
</evidence>
<evidence type="ECO:0000256" key="3">
    <source>
        <dbReference type="ARBA" id="ARBA00022989"/>
    </source>
</evidence>
<keyword evidence="7" id="KW-1185">Reference proteome</keyword>
<protein>
    <recommendedName>
        <fullName evidence="8">DUF1656 domain-containing protein</fullName>
    </recommendedName>
</protein>
<keyword evidence="1" id="KW-1003">Cell membrane</keyword>
<proteinExistence type="predicted"/>
<accession>A0A2S2CV27</accession>
<dbReference type="KEGG" id="azz:DEW08_19810"/>
<organism evidence="6 7">
    <name type="scientific">Azospirillum thermophilum</name>
    <dbReference type="NCBI Taxonomy" id="2202148"/>
    <lineage>
        <taxon>Bacteria</taxon>
        <taxon>Pseudomonadati</taxon>
        <taxon>Pseudomonadota</taxon>
        <taxon>Alphaproteobacteria</taxon>
        <taxon>Rhodospirillales</taxon>
        <taxon>Azospirillaceae</taxon>
        <taxon>Azospirillum</taxon>
    </lineage>
</organism>
<name>A0A2S2CV27_9PROT</name>
<evidence type="ECO:0000256" key="4">
    <source>
        <dbReference type="ARBA" id="ARBA00023136"/>
    </source>
</evidence>
<keyword evidence="4 5" id="KW-0472">Membrane</keyword>
<evidence type="ECO:0000313" key="7">
    <source>
        <dbReference type="Proteomes" id="UP000245629"/>
    </source>
</evidence>
<evidence type="ECO:0000256" key="5">
    <source>
        <dbReference type="SAM" id="Phobius"/>
    </source>
</evidence>
<keyword evidence="2 5" id="KW-0812">Transmembrane</keyword>
<dbReference type="RefSeq" id="WP_109330511.1">
    <property type="nucleotide sequence ID" value="NZ_CP029354.1"/>
</dbReference>
<evidence type="ECO:0008006" key="8">
    <source>
        <dbReference type="Google" id="ProtNLM"/>
    </source>
</evidence>
<dbReference type="EMBL" id="CP029354">
    <property type="protein sequence ID" value="AWK88338.1"/>
    <property type="molecule type" value="Genomic_DNA"/>
</dbReference>
<sequence length="63" mass="6993">MRSIEIAGVTVAPFALHVLEAAVLYALLQALLVRLNAYRLVWHRPLFDTALFVSLVSVVTLCQ</sequence>